<dbReference type="Gene3D" id="1.20.120.50">
    <property type="entry name" value="Hemerythrin-like"/>
    <property type="match status" value="1"/>
</dbReference>
<keyword evidence="3" id="KW-0408">Iron</keyword>
<keyword evidence="2" id="KW-0479">Metal-binding</keyword>
<sequence length="153" mass="17082">MSATPQPDFTWTDQFLLGYGQMDATHREFVDLVAALLAAPDAELARRLDVFADHAERHFDEEREWMVTTGFPATECHLDEHAKVLASVHEVRGLLAGGRHADTCRALARELARWFPGHADYMDASLAQWMVKRRSGGIPVVLRRGSAVPAETD</sequence>
<dbReference type="NCBIfam" id="TIGR02481">
    <property type="entry name" value="hemeryth_dom"/>
    <property type="match status" value="1"/>
</dbReference>
<proteinExistence type="inferred from homology"/>
<dbReference type="InterPro" id="IPR035938">
    <property type="entry name" value="Hemerythrin-like_sf"/>
</dbReference>
<evidence type="ECO:0000256" key="3">
    <source>
        <dbReference type="ARBA" id="ARBA00023004"/>
    </source>
</evidence>
<comment type="caution">
    <text evidence="5">The sequence shown here is derived from an EMBL/GenBank/DDBJ whole genome shotgun (WGS) entry which is preliminary data.</text>
</comment>
<evidence type="ECO:0000313" key="6">
    <source>
        <dbReference type="Proteomes" id="UP000716322"/>
    </source>
</evidence>
<evidence type="ECO:0000256" key="2">
    <source>
        <dbReference type="ARBA" id="ARBA00022723"/>
    </source>
</evidence>
<accession>A0ABX0P5D7</accession>
<dbReference type="Proteomes" id="UP000716322">
    <property type="component" value="Unassembled WGS sequence"/>
</dbReference>
<dbReference type="InterPro" id="IPR050669">
    <property type="entry name" value="Hemerythrin"/>
</dbReference>
<dbReference type="RefSeq" id="WP_166855993.1">
    <property type="nucleotide sequence ID" value="NZ_JAAQOM010000001.1"/>
</dbReference>
<evidence type="ECO:0000256" key="1">
    <source>
        <dbReference type="ARBA" id="ARBA00010587"/>
    </source>
</evidence>
<dbReference type="CDD" id="cd12107">
    <property type="entry name" value="Hemerythrin"/>
    <property type="match status" value="1"/>
</dbReference>
<dbReference type="PANTHER" id="PTHR37164">
    <property type="entry name" value="BACTERIOHEMERYTHRIN"/>
    <property type="match status" value="1"/>
</dbReference>
<dbReference type="PANTHER" id="PTHR37164:SF1">
    <property type="entry name" value="BACTERIOHEMERYTHRIN"/>
    <property type="match status" value="1"/>
</dbReference>
<gene>
    <name evidence="5" type="ORF">HAV22_02105</name>
</gene>
<feature type="domain" description="Hemerythrin-like" evidence="4">
    <location>
        <begin position="19"/>
        <end position="127"/>
    </location>
</feature>
<protein>
    <submittedName>
        <fullName evidence="5">Hemerythrin</fullName>
    </submittedName>
</protein>
<dbReference type="SUPFAM" id="SSF47188">
    <property type="entry name" value="Hemerythrin-like"/>
    <property type="match status" value="1"/>
</dbReference>
<evidence type="ECO:0000313" key="5">
    <source>
        <dbReference type="EMBL" id="NIA52447.1"/>
    </source>
</evidence>
<dbReference type="Pfam" id="PF01814">
    <property type="entry name" value="Hemerythrin"/>
    <property type="match status" value="1"/>
</dbReference>
<evidence type="ECO:0000259" key="4">
    <source>
        <dbReference type="Pfam" id="PF01814"/>
    </source>
</evidence>
<name>A0ABX0P5D7_9BURK</name>
<dbReference type="EMBL" id="JAAQOM010000001">
    <property type="protein sequence ID" value="NIA52447.1"/>
    <property type="molecule type" value="Genomic_DNA"/>
</dbReference>
<keyword evidence="6" id="KW-1185">Reference proteome</keyword>
<organism evidence="5 6">
    <name type="scientific">Telluria antibiotica</name>
    <dbReference type="NCBI Taxonomy" id="2717319"/>
    <lineage>
        <taxon>Bacteria</taxon>
        <taxon>Pseudomonadati</taxon>
        <taxon>Pseudomonadota</taxon>
        <taxon>Betaproteobacteria</taxon>
        <taxon>Burkholderiales</taxon>
        <taxon>Oxalobacteraceae</taxon>
        <taxon>Telluria group</taxon>
        <taxon>Telluria</taxon>
    </lineage>
</organism>
<reference evidence="5 6" key="1">
    <citation type="submission" date="2020-03" db="EMBL/GenBank/DDBJ databases">
        <title>Genome sequence of strain Massilia sp. TW-1.</title>
        <authorList>
            <person name="Chaudhary D.K."/>
        </authorList>
    </citation>
    <scope>NUCLEOTIDE SEQUENCE [LARGE SCALE GENOMIC DNA]</scope>
    <source>
        <strain evidence="5 6">TW-1</strain>
    </source>
</reference>
<comment type="similarity">
    <text evidence="1">Belongs to the hemerythrin family.</text>
</comment>
<dbReference type="InterPro" id="IPR012312">
    <property type="entry name" value="Hemerythrin-like"/>
</dbReference>
<dbReference type="InterPro" id="IPR012827">
    <property type="entry name" value="Hemerythrin_metal-bd"/>
</dbReference>